<feature type="compositionally biased region" description="Acidic residues" evidence="1">
    <location>
        <begin position="479"/>
        <end position="489"/>
    </location>
</feature>
<reference evidence="3" key="1">
    <citation type="submission" date="2021-01" db="EMBL/GenBank/DDBJ databases">
        <authorList>
            <person name="Corre E."/>
            <person name="Pelletier E."/>
            <person name="Niang G."/>
            <person name="Scheremetjew M."/>
            <person name="Finn R."/>
            <person name="Kale V."/>
            <person name="Holt S."/>
            <person name="Cochrane G."/>
            <person name="Meng A."/>
            <person name="Brown T."/>
            <person name="Cohen L."/>
        </authorList>
    </citation>
    <scope>NUCLEOTIDE SEQUENCE</scope>
    <source>
        <strain evidence="3">CCMP644</strain>
    </source>
</reference>
<name>A0A7S1H3M6_HEMAN</name>
<feature type="transmembrane region" description="Helical" evidence="2">
    <location>
        <begin position="361"/>
        <end position="377"/>
    </location>
</feature>
<keyword evidence="2" id="KW-0472">Membrane</keyword>
<keyword evidence="2" id="KW-1133">Transmembrane helix</keyword>
<feature type="compositionally biased region" description="Polar residues" evidence="1">
    <location>
        <begin position="490"/>
        <end position="501"/>
    </location>
</feature>
<evidence type="ECO:0000256" key="1">
    <source>
        <dbReference type="SAM" id="MobiDB-lite"/>
    </source>
</evidence>
<accession>A0A7S1H3M6</accession>
<feature type="region of interest" description="Disordered" evidence="1">
    <location>
        <begin position="532"/>
        <end position="566"/>
    </location>
</feature>
<organism evidence="3">
    <name type="scientific">Hemiselmis andersenii</name>
    <name type="common">Cryptophyte alga</name>
    <dbReference type="NCBI Taxonomy" id="464988"/>
    <lineage>
        <taxon>Eukaryota</taxon>
        <taxon>Cryptophyceae</taxon>
        <taxon>Cryptomonadales</taxon>
        <taxon>Hemiselmidaceae</taxon>
        <taxon>Hemiselmis</taxon>
    </lineage>
</organism>
<sequence length="832" mass="93462">MIRRVRSADENRDDEDDWHSGSRSQWRWEFEEDRVIHQRILSRSVRQSFTLIAIEHRRVLDGRMQKFADAMKSISWASVFWTSMPIDNLLSKRPTQLWLSSFGLIFFATTLPSIFVDPAYSGIPQLLRPMIRADTLRFTPLQLRNGSAGEDIHSPGIGSFHLLRDRLPLPDYEARRSNITVEGREMLLRFEDFVNFNGWYVITGSHDPSGDAVSFSLSGRTLREGGTEPHWETVGGSGFESGSMPTLGSANGTAPTRHMPLQRLDRLMFDYSIGIEHWIVRIVGFTCAGVMGVGSGVAGFLHKPQIGRNLFAAALAVFGSILMWSSFNSFAQWGFAEPLTIVLGCLNFIQGLQIFFWQKMTWPLAWITGFIVLVLGLTQPDRVVLGVTVCVFVLTTVFLSFGFYMRRTQIASAWKIFKSDFEMYSNLWEELLKDEASLVSLQSLDTIAQSLKASTGNPSLHRQLQRRRVTEGRGGGSEAADDGDGEDEQLSSNSRAPQSGQAARKGRGALVMLRLFGGLKVRASNATGTQIRTLRDLEQGTLRRRPSVASSHRSTEHLPTSPSHRRDDLIKFMRGGSGRFSEASHQSAWQDIDVLDAKTFGTGFLGYRTVPGEVDDGNPVTSIDQLYIQASALHPLLQHLVIKWASVSSGMFLYRGFSASKDHQGVSSNAGPHNQRSCDTFESWEHAKIRFIDEEFKFTHGVKWAQLKKPGRAFEKVMRKHRGDVSRVLDICRQSITFKTVQDVELCLKAIAADPTVKIVRLKNRMSLEDDARDTGGYRDCLINLRILEENAVALGLDTHVCEVQLILESFAKQKTSDGHKRYVKFRNMKAE</sequence>
<feature type="region of interest" description="Disordered" evidence="1">
    <location>
        <begin position="455"/>
        <end position="505"/>
    </location>
</feature>
<keyword evidence="2" id="KW-0812">Transmembrane</keyword>
<feature type="compositionally biased region" description="Basic and acidic residues" evidence="1">
    <location>
        <begin position="1"/>
        <end position="10"/>
    </location>
</feature>
<evidence type="ECO:0000256" key="2">
    <source>
        <dbReference type="SAM" id="Phobius"/>
    </source>
</evidence>
<proteinExistence type="predicted"/>
<dbReference type="EMBL" id="HBFX01030214">
    <property type="protein sequence ID" value="CAD8966852.1"/>
    <property type="molecule type" value="Transcribed_RNA"/>
</dbReference>
<protein>
    <submittedName>
        <fullName evidence="3">Uncharacterized protein</fullName>
    </submittedName>
</protein>
<dbReference type="AlphaFoldDB" id="A0A7S1H3M6"/>
<feature type="transmembrane region" description="Helical" evidence="2">
    <location>
        <begin position="97"/>
        <end position="116"/>
    </location>
</feature>
<feature type="region of interest" description="Disordered" evidence="1">
    <location>
        <begin position="1"/>
        <end position="20"/>
    </location>
</feature>
<evidence type="ECO:0000313" key="3">
    <source>
        <dbReference type="EMBL" id="CAD8966852.1"/>
    </source>
</evidence>
<feature type="transmembrane region" description="Helical" evidence="2">
    <location>
        <begin position="278"/>
        <end position="301"/>
    </location>
</feature>
<feature type="compositionally biased region" description="Polar residues" evidence="1">
    <location>
        <begin position="548"/>
        <end position="562"/>
    </location>
</feature>
<feature type="transmembrane region" description="Helical" evidence="2">
    <location>
        <begin position="310"/>
        <end position="327"/>
    </location>
</feature>
<gene>
    <name evidence="3" type="ORF">HAND00432_LOCUS18206</name>
</gene>
<feature type="transmembrane region" description="Helical" evidence="2">
    <location>
        <begin position="383"/>
        <end position="405"/>
    </location>
</feature>